<dbReference type="EMBL" id="LUCH01005145">
    <property type="protein sequence ID" value="KAF5398309.1"/>
    <property type="molecule type" value="Genomic_DNA"/>
</dbReference>
<dbReference type="PANTHER" id="PTHR34768">
    <property type="entry name" value="COILED-COIL DOMAIN-CONTAINING PROTEIN 89"/>
    <property type="match status" value="1"/>
</dbReference>
<name>A0A8J4TD54_9TREM</name>
<feature type="coiled-coil region" evidence="2">
    <location>
        <begin position="132"/>
        <end position="292"/>
    </location>
</feature>
<evidence type="ECO:0000313" key="3">
    <source>
        <dbReference type="EMBL" id="KAF5398309.1"/>
    </source>
</evidence>
<keyword evidence="1 2" id="KW-0175">Coiled coil</keyword>
<feature type="coiled-coil region" evidence="2">
    <location>
        <begin position="35"/>
        <end position="69"/>
    </location>
</feature>
<evidence type="ECO:0000313" key="4">
    <source>
        <dbReference type="Proteomes" id="UP000748531"/>
    </source>
</evidence>
<proteinExistence type="predicted"/>
<evidence type="ECO:0000256" key="1">
    <source>
        <dbReference type="ARBA" id="ARBA00023054"/>
    </source>
</evidence>
<sequence>MIVKEEMEFDTNDILTVKSRLNEQSKLIMLLKESADKEMMQAREYEIRLAQEEDKSFELQQEIEELRMRLTTSQTRIGTLSQTVDSLYKELHATKPVQFETEVQCQFELTKKQTFDKQLNTEMDWRKELREYSELKEKCEQFRAICQQVQAENSKLQDSLNKVQFTERENTVRFQQTVNKHRLEIQQLQSELERLQQGSDMANKKWSGENARLQREVTNAKLNQEKLETEVQKLQQQNTAMKEELWKLNEVRKTEEDQFNVDKQVRRLKNQLNEARDEYSKIQQEFNAYKQHAKDLLEAEKTLTRKLRQTFH</sequence>
<dbReference type="OrthoDB" id="10020070at2759"/>
<evidence type="ECO:0000256" key="2">
    <source>
        <dbReference type="SAM" id="Coils"/>
    </source>
</evidence>
<gene>
    <name evidence="3" type="ORF">PHET_08202</name>
</gene>
<accession>A0A8J4TD54</accession>
<organism evidence="3 4">
    <name type="scientific">Paragonimus heterotremus</name>
    <dbReference type="NCBI Taxonomy" id="100268"/>
    <lineage>
        <taxon>Eukaryota</taxon>
        <taxon>Metazoa</taxon>
        <taxon>Spiralia</taxon>
        <taxon>Lophotrochozoa</taxon>
        <taxon>Platyhelminthes</taxon>
        <taxon>Trematoda</taxon>
        <taxon>Digenea</taxon>
        <taxon>Plagiorchiida</taxon>
        <taxon>Troglotremata</taxon>
        <taxon>Troglotrematidae</taxon>
        <taxon>Paragonimus</taxon>
    </lineage>
</organism>
<dbReference type="InterPro" id="IPR043450">
    <property type="entry name" value="CCDC89-like"/>
</dbReference>
<dbReference type="PANTHER" id="PTHR34768:SF2">
    <property type="entry name" value="COILED-COIL DOMAIN CONTAINING 89"/>
    <property type="match status" value="1"/>
</dbReference>
<comment type="caution">
    <text evidence="3">The sequence shown here is derived from an EMBL/GenBank/DDBJ whole genome shotgun (WGS) entry which is preliminary data.</text>
</comment>
<protein>
    <submittedName>
        <fullName evidence="3">Uncharacterized protein</fullName>
    </submittedName>
</protein>
<reference evidence="3" key="1">
    <citation type="submission" date="2019-05" db="EMBL/GenBank/DDBJ databases">
        <title>Annotation for the trematode Paragonimus heterotremus.</title>
        <authorList>
            <person name="Choi Y.-J."/>
        </authorList>
    </citation>
    <scope>NUCLEOTIDE SEQUENCE</scope>
    <source>
        <strain evidence="3">LC</strain>
    </source>
</reference>
<dbReference type="Proteomes" id="UP000748531">
    <property type="component" value="Unassembled WGS sequence"/>
</dbReference>
<dbReference type="AlphaFoldDB" id="A0A8J4TD54"/>
<keyword evidence="4" id="KW-1185">Reference proteome</keyword>